<dbReference type="FunFam" id="1.10.510.10:FF:000624">
    <property type="entry name" value="Mitogen-activated protein kinase"/>
    <property type="match status" value="1"/>
</dbReference>
<protein>
    <recommendedName>
        <fullName evidence="3">mitogen-activated protein kinase</fullName>
        <ecNumber evidence="3">2.7.11.24</ecNumber>
    </recommendedName>
</protein>
<evidence type="ECO:0000256" key="2">
    <source>
        <dbReference type="ARBA" id="ARBA00008832"/>
    </source>
</evidence>
<evidence type="ECO:0000259" key="14">
    <source>
        <dbReference type="PROSITE" id="PS50011"/>
    </source>
</evidence>
<evidence type="ECO:0000256" key="7">
    <source>
        <dbReference type="ARBA" id="ARBA00022777"/>
    </source>
</evidence>
<gene>
    <name evidence="15" type="ORF">DNTS_030480</name>
</gene>
<keyword evidence="7" id="KW-0418">Kinase</keyword>
<dbReference type="STRING" id="623744.A0A553MM21"/>
<dbReference type="SMART" id="SM00220">
    <property type="entry name" value="S_TKc"/>
    <property type="match status" value="1"/>
</dbReference>
<dbReference type="GO" id="GO:0004707">
    <property type="term" value="F:MAP kinase activity"/>
    <property type="evidence" value="ECO:0007669"/>
    <property type="project" value="UniProtKB-EC"/>
</dbReference>
<evidence type="ECO:0000256" key="1">
    <source>
        <dbReference type="ARBA" id="ARBA00001946"/>
    </source>
</evidence>
<feature type="binding site" evidence="11">
    <location>
        <position position="51"/>
    </location>
    <ligand>
        <name>ATP</name>
        <dbReference type="ChEBI" id="CHEBI:30616"/>
    </ligand>
</feature>
<comment type="catalytic activity">
    <reaction evidence="10">
        <text>L-seryl-[protein] + ATP = O-phospho-L-seryl-[protein] + ADP + H(+)</text>
        <dbReference type="Rhea" id="RHEA:17989"/>
        <dbReference type="Rhea" id="RHEA-COMP:9863"/>
        <dbReference type="Rhea" id="RHEA-COMP:11604"/>
        <dbReference type="ChEBI" id="CHEBI:15378"/>
        <dbReference type="ChEBI" id="CHEBI:29999"/>
        <dbReference type="ChEBI" id="CHEBI:30616"/>
        <dbReference type="ChEBI" id="CHEBI:83421"/>
        <dbReference type="ChEBI" id="CHEBI:456216"/>
        <dbReference type="EC" id="2.7.11.24"/>
    </reaction>
</comment>
<dbReference type="PROSITE" id="PS00108">
    <property type="entry name" value="PROTEIN_KINASE_ST"/>
    <property type="match status" value="1"/>
</dbReference>
<dbReference type="InterPro" id="IPR000719">
    <property type="entry name" value="Prot_kinase_dom"/>
</dbReference>
<evidence type="ECO:0000313" key="15">
    <source>
        <dbReference type="EMBL" id="TRY54219.1"/>
    </source>
</evidence>
<evidence type="ECO:0000256" key="13">
    <source>
        <dbReference type="SAM" id="MobiDB-lite"/>
    </source>
</evidence>
<comment type="similarity">
    <text evidence="2">Belongs to the protein kinase superfamily. CMGC Ser/Thr protein kinase family. MAP kinase subfamily.</text>
</comment>
<dbReference type="InterPro" id="IPR017441">
    <property type="entry name" value="Protein_kinase_ATP_BS"/>
</dbReference>
<dbReference type="FunFam" id="3.30.200.20:FF:000271">
    <property type="entry name" value="MAPK/MAK/MRK overlapping kinase"/>
    <property type="match status" value="1"/>
</dbReference>
<dbReference type="InterPro" id="IPR008271">
    <property type="entry name" value="Ser/Thr_kinase_AS"/>
</dbReference>
<evidence type="ECO:0000256" key="11">
    <source>
        <dbReference type="PROSITE-ProRule" id="PRU10141"/>
    </source>
</evidence>
<dbReference type="Proteomes" id="UP000316079">
    <property type="component" value="Unassembled WGS sequence"/>
</dbReference>
<comment type="caution">
    <text evidence="15">The sequence shown here is derived from an EMBL/GenBank/DDBJ whole genome shotgun (WGS) entry which is preliminary data.</text>
</comment>
<name>A0A553MM21_9TELE</name>
<evidence type="ECO:0000256" key="5">
    <source>
        <dbReference type="ARBA" id="ARBA00022679"/>
    </source>
</evidence>
<keyword evidence="6 11" id="KW-0547">Nucleotide-binding</keyword>
<dbReference type="Gene3D" id="1.10.510.10">
    <property type="entry name" value="Transferase(Phosphotransferase) domain 1"/>
    <property type="match status" value="1"/>
</dbReference>
<comment type="cofactor">
    <cofactor evidence="1">
        <name>Mg(2+)</name>
        <dbReference type="ChEBI" id="CHEBI:18420"/>
    </cofactor>
</comment>
<feature type="region of interest" description="Disordered" evidence="13">
    <location>
        <begin position="390"/>
        <end position="430"/>
    </location>
</feature>
<comment type="catalytic activity">
    <reaction evidence="9">
        <text>L-threonyl-[protein] + ATP = O-phospho-L-threonyl-[protein] + ADP + H(+)</text>
        <dbReference type="Rhea" id="RHEA:46608"/>
        <dbReference type="Rhea" id="RHEA-COMP:11060"/>
        <dbReference type="Rhea" id="RHEA-COMP:11605"/>
        <dbReference type="ChEBI" id="CHEBI:15378"/>
        <dbReference type="ChEBI" id="CHEBI:30013"/>
        <dbReference type="ChEBI" id="CHEBI:30616"/>
        <dbReference type="ChEBI" id="CHEBI:61977"/>
        <dbReference type="ChEBI" id="CHEBI:456216"/>
        <dbReference type="EC" id="2.7.11.24"/>
    </reaction>
</comment>
<dbReference type="PROSITE" id="PS00107">
    <property type="entry name" value="PROTEIN_KINASE_ATP"/>
    <property type="match status" value="1"/>
</dbReference>
<proteinExistence type="inferred from homology"/>
<keyword evidence="8 11" id="KW-0067">ATP-binding</keyword>
<evidence type="ECO:0000256" key="4">
    <source>
        <dbReference type="ARBA" id="ARBA00022527"/>
    </source>
</evidence>
<evidence type="ECO:0000256" key="12">
    <source>
        <dbReference type="RuleBase" id="RU000304"/>
    </source>
</evidence>
<keyword evidence="4 12" id="KW-0723">Serine/threonine-protein kinase</keyword>
<reference evidence="15 16" key="1">
    <citation type="journal article" date="2019" name="Sci. Data">
        <title>Hybrid genome assembly and annotation of Danionella translucida.</title>
        <authorList>
            <person name="Kadobianskyi M."/>
            <person name="Schulze L."/>
            <person name="Schuelke M."/>
            <person name="Judkewitz B."/>
        </authorList>
    </citation>
    <scope>NUCLEOTIDE SEQUENCE [LARGE SCALE GENOMIC DNA]</scope>
    <source>
        <strain evidence="15 16">Bolton</strain>
    </source>
</reference>
<dbReference type="EMBL" id="SRMA01027358">
    <property type="protein sequence ID" value="TRY54219.1"/>
    <property type="molecule type" value="Genomic_DNA"/>
</dbReference>
<sequence>MSSDRESSEPERGNRRISLKDYRVVRKIGEGAFSEVMKVQSLRDGKFYACKCIKQRIDSLEKALSLREIQAMKILNPHPNILQLHHLVYDSDSGRLSLICELMEKNIYELIRGRKSLLAESKVILYMYQLCRSLDHMHSHGIFHRDVKPENILIRGSDLKLADLGSSRSVFSPPHTGYISTRWYRAPECLLTDGLYGRQMDLWSAGCVFYEMLSLKPLFPGRNALDQIHRIHQVLGTPDPDLLRNISPGVCFSPVRGSGLCSLLPLCSPSTLSLLEQLLIYNPEHRISARAALKHSCFRDMRIAERKPVGVRKPFTFSDRDSSAFPAAQQLWRMARNNRRQLKQYGDSFSRRVPPPHPVPPPVPLALPKLNVVIPSAKLPYPLPSITHTHRGALPSISNPHPPRNKRVEDSQRVKKSHHVPPLRRQTEQH</sequence>
<accession>A0A553MM21</accession>
<dbReference type="Pfam" id="PF00069">
    <property type="entry name" value="Pkinase"/>
    <property type="match status" value="1"/>
</dbReference>
<evidence type="ECO:0000256" key="9">
    <source>
        <dbReference type="ARBA" id="ARBA00047592"/>
    </source>
</evidence>
<dbReference type="InterPro" id="IPR011009">
    <property type="entry name" value="Kinase-like_dom_sf"/>
</dbReference>
<evidence type="ECO:0000256" key="8">
    <source>
        <dbReference type="ARBA" id="ARBA00022840"/>
    </source>
</evidence>
<evidence type="ECO:0000313" key="16">
    <source>
        <dbReference type="Proteomes" id="UP000316079"/>
    </source>
</evidence>
<evidence type="ECO:0000256" key="10">
    <source>
        <dbReference type="ARBA" id="ARBA00048312"/>
    </source>
</evidence>
<keyword evidence="5" id="KW-0808">Transferase</keyword>
<organism evidence="15 16">
    <name type="scientific">Danionella cerebrum</name>
    <dbReference type="NCBI Taxonomy" id="2873325"/>
    <lineage>
        <taxon>Eukaryota</taxon>
        <taxon>Metazoa</taxon>
        <taxon>Chordata</taxon>
        <taxon>Craniata</taxon>
        <taxon>Vertebrata</taxon>
        <taxon>Euteleostomi</taxon>
        <taxon>Actinopterygii</taxon>
        <taxon>Neopterygii</taxon>
        <taxon>Teleostei</taxon>
        <taxon>Ostariophysi</taxon>
        <taxon>Cypriniformes</taxon>
        <taxon>Danionidae</taxon>
        <taxon>Danioninae</taxon>
        <taxon>Danionella</taxon>
    </lineage>
</organism>
<dbReference type="AlphaFoldDB" id="A0A553MM21"/>
<feature type="domain" description="Protein kinase" evidence="14">
    <location>
        <begin position="22"/>
        <end position="298"/>
    </location>
</feature>
<dbReference type="GO" id="GO:0005524">
    <property type="term" value="F:ATP binding"/>
    <property type="evidence" value="ECO:0007669"/>
    <property type="project" value="UniProtKB-UniRule"/>
</dbReference>
<dbReference type="SUPFAM" id="SSF56112">
    <property type="entry name" value="Protein kinase-like (PK-like)"/>
    <property type="match status" value="1"/>
</dbReference>
<evidence type="ECO:0000256" key="3">
    <source>
        <dbReference type="ARBA" id="ARBA00012411"/>
    </source>
</evidence>
<dbReference type="Gene3D" id="3.30.200.20">
    <property type="entry name" value="Phosphorylase Kinase, domain 1"/>
    <property type="match status" value="1"/>
</dbReference>
<keyword evidence="16" id="KW-1185">Reference proteome</keyword>
<dbReference type="PANTHER" id="PTHR24055">
    <property type="entry name" value="MITOGEN-ACTIVATED PROTEIN KINASE"/>
    <property type="match status" value="1"/>
</dbReference>
<dbReference type="InterPro" id="IPR050117">
    <property type="entry name" value="MAPK"/>
</dbReference>
<evidence type="ECO:0000256" key="6">
    <source>
        <dbReference type="ARBA" id="ARBA00022741"/>
    </source>
</evidence>
<dbReference type="OrthoDB" id="2158884at2759"/>
<dbReference type="EC" id="2.7.11.24" evidence="3"/>
<dbReference type="PROSITE" id="PS50011">
    <property type="entry name" value="PROTEIN_KINASE_DOM"/>
    <property type="match status" value="1"/>
</dbReference>